<dbReference type="Gene3D" id="6.10.140.1230">
    <property type="match status" value="1"/>
</dbReference>
<evidence type="ECO:0000259" key="5">
    <source>
        <dbReference type="PROSITE" id="PS50103"/>
    </source>
</evidence>
<protein>
    <submittedName>
        <fullName evidence="7">C3H1-type domain-containing protein</fullName>
    </submittedName>
</protein>
<dbReference type="InterPro" id="IPR000571">
    <property type="entry name" value="Znf_CCCH"/>
</dbReference>
<feature type="region of interest" description="Disordered" evidence="4">
    <location>
        <begin position="215"/>
        <end position="279"/>
    </location>
</feature>
<dbReference type="PANTHER" id="PTHR10476">
    <property type="entry name" value="CHARGED MULTIVESICULAR BODY PROTEIN"/>
    <property type="match status" value="1"/>
</dbReference>
<dbReference type="InterPro" id="IPR019607">
    <property type="entry name" value="Putative_zinc-finger_domain"/>
</dbReference>
<dbReference type="GO" id="GO:0007034">
    <property type="term" value="P:vacuolar transport"/>
    <property type="evidence" value="ECO:0007669"/>
    <property type="project" value="InterPro"/>
</dbReference>
<feature type="domain" description="C3H1-type" evidence="5">
    <location>
        <begin position="381"/>
        <end position="407"/>
    </location>
</feature>
<keyword evidence="3" id="KW-0175">Coiled coil</keyword>
<name>A0A914I888_GLORO</name>
<evidence type="ECO:0000313" key="6">
    <source>
        <dbReference type="Proteomes" id="UP000887572"/>
    </source>
</evidence>
<dbReference type="Pfam" id="PF10650">
    <property type="entry name" value="zf-C3H1"/>
    <property type="match status" value="1"/>
</dbReference>
<sequence>MNHFCAETTEQSYELNLRFRLNVKRTITRRSAWSWTVTQTSEISKEGKSATQHSEDDVELLRKQLLSQVRKKKAKQQNENIAELEGGKGIEDAASTAKMNELERMREKLSQLNEQLVEAQLMQSAIVRKKRRLHDSLADCEVDLTRSQSQISSIVEAILALWTEATSADLKANLVESKNKPKSREIDRHASQTEKPVAIESFRLANFDEANGKLISPRIREGGGGGTGYRERRVGSSRTRHSKDESAVKKITSHGTNRAKLQARIEGQRPSTSQTKQKELAVDNADQATAVPSITLPSINAKGQMQVDETDYAVRPQQQHEEALAVQPEQQHEEAFPVPPPPLVTEGYRVDSFLASIRAYRLDPRFPHRLLAHHSISNRLDPFVPLCPFQLHGRCADTNCPWQHEEEYRLSEVDIVAGVIALWPSLCPRGLRPGEYATTLLASDPLEIVVGLDPVCGIPRLTSKPIPAEEDIDFVPFLPSKQINQYPQDRIVCAINVSILDGRFSLKKVKEGFIETSKIAMEFLFGKRKTPAEMLRQNQRALNKAIRELDRERQRLEMSEKKIIADIKKMAKMGQMNSVRIMAKDLVRTRQYIKKFVMMRANIQAVSLKVQTLKSQDSMAQAMKGVTRAMRSMNKQLNLPQIQKIMNEFEKQSEIMDMKEEMMDDAIDDAMGDADEEEETDKVVQQVLDELGIQMTEEMGKLPNATDGLSVGAQKDQRQPQAAAAVSGASGGGAASTVSDIDADLQARLENLRRE</sequence>
<dbReference type="AlphaFoldDB" id="A0A914I888"/>
<keyword evidence="2" id="KW-0862">Zinc</keyword>
<evidence type="ECO:0000256" key="3">
    <source>
        <dbReference type="SAM" id="Coils"/>
    </source>
</evidence>
<feature type="region of interest" description="Disordered" evidence="4">
    <location>
        <begin position="702"/>
        <end position="741"/>
    </location>
</feature>
<accession>A0A914I888</accession>
<feature type="coiled-coil region" evidence="3">
    <location>
        <begin position="95"/>
        <end position="122"/>
    </location>
</feature>
<dbReference type="PROSITE" id="PS50103">
    <property type="entry name" value="ZF_C3H1"/>
    <property type="match status" value="1"/>
</dbReference>
<dbReference type="Proteomes" id="UP000887572">
    <property type="component" value="Unplaced"/>
</dbReference>
<keyword evidence="2" id="KW-0863">Zinc-finger</keyword>
<evidence type="ECO:0000313" key="7">
    <source>
        <dbReference type="WBParaSite" id="Gr19_v10_g7645.t1"/>
    </source>
</evidence>
<dbReference type="WBParaSite" id="Gr19_v10_g7645.t1">
    <property type="protein sequence ID" value="Gr19_v10_g7645.t1"/>
    <property type="gene ID" value="Gr19_v10_g7645"/>
</dbReference>
<keyword evidence="2" id="KW-0479">Metal-binding</keyword>
<feature type="zinc finger region" description="C3H1-type" evidence="2">
    <location>
        <begin position="381"/>
        <end position="407"/>
    </location>
</feature>
<organism evidence="6 7">
    <name type="scientific">Globodera rostochiensis</name>
    <name type="common">Golden nematode worm</name>
    <name type="synonym">Heterodera rostochiensis</name>
    <dbReference type="NCBI Taxonomy" id="31243"/>
    <lineage>
        <taxon>Eukaryota</taxon>
        <taxon>Metazoa</taxon>
        <taxon>Ecdysozoa</taxon>
        <taxon>Nematoda</taxon>
        <taxon>Chromadorea</taxon>
        <taxon>Rhabditida</taxon>
        <taxon>Tylenchina</taxon>
        <taxon>Tylenchomorpha</taxon>
        <taxon>Tylenchoidea</taxon>
        <taxon>Heteroderidae</taxon>
        <taxon>Heteroderinae</taxon>
        <taxon>Globodera</taxon>
    </lineage>
</organism>
<dbReference type="Pfam" id="PF03357">
    <property type="entry name" value="Snf7"/>
    <property type="match status" value="1"/>
</dbReference>
<evidence type="ECO:0000256" key="4">
    <source>
        <dbReference type="SAM" id="MobiDB-lite"/>
    </source>
</evidence>
<comment type="similarity">
    <text evidence="1">Belongs to the SNF7 family.</text>
</comment>
<dbReference type="GO" id="GO:0008270">
    <property type="term" value="F:zinc ion binding"/>
    <property type="evidence" value="ECO:0007669"/>
    <property type="project" value="UniProtKB-KW"/>
</dbReference>
<feature type="region of interest" description="Disordered" evidence="4">
    <location>
        <begin position="320"/>
        <end position="341"/>
    </location>
</feature>
<feature type="coiled-coil region" evidence="3">
    <location>
        <begin position="532"/>
        <end position="566"/>
    </location>
</feature>
<dbReference type="InterPro" id="IPR005024">
    <property type="entry name" value="Snf7_fam"/>
</dbReference>
<proteinExistence type="inferred from homology"/>
<evidence type="ECO:0000256" key="2">
    <source>
        <dbReference type="PROSITE-ProRule" id="PRU00723"/>
    </source>
</evidence>
<evidence type="ECO:0000256" key="1">
    <source>
        <dbReference type="ARBA" id="ARBA00006190"/>
    </source>
</evidence>
<reference evidence="7" key="1">
    <citation type="submission" date="2022-11" db="UniProtKB">
        <authorList>
            <consortium name="WormBaseParasite"/>
        </authorList>
    </citation>
    <scope>IDENTIFICATION</scope>
</reference>
<keyword evidence="6" id="KW-1185">Reference proteome</keyword>